<gene>
    <name evidence="10" type="ORF">KB584_10945</name>
</gene>
<dbReference type="PROSITE" id="PS50847">
    <property type="entry name" value="GRAM_POS_ANCHORING"/>
    <property type="match status" value="1"/>
</dbReference>
<dbReference type="Pfam" id="PF01391">
    <property type="entry name" value="Collagen"/>
    <property type="match status" value="1"/>
</dbReference>
<dbReference type="EMBL" id="JAGQEX010000032">
    <property type="protein sequence ID" value="MDV5977935.1"/>
    <property type="molecule type" value="Genomic_DNA"/>
</dbReference>
<keyword evidence="6" id="KW-0572">Peptidoglycan-anchor</keyword>
<accession>A0AAE4QAR9</accession>
<reference evidence="10" key="1">
    <citation type="submission" date="2021-04" db="EMBL/GenBank/DDBJ databases">
        <title>Draft genomes of 20 S. canis strains.</title>
        <authorList>
            <person name="Pagnossin D."/>
            <person name="Weir W."/>
            <person name="Smith A."/>
            <person name="Ure R."/>
            <person name="Oravcova K."/>
        </authorList>
    </citation>
    <scope>NUCLEOTIDE SEQUENCE</scope>
    <source>
        <strain evidence="10">284</strain>
    </source>
</reference>
<keyword evidence="4 8" id="KW-0732">Signal</keyword>
<keyword evidence="2" id="KW-0134">Cell wall</keyword>
<organism evidence="10 11">
    <name type="scientific">Streptococcus canis</name>
    <dbReference type="NCBI Taxonomy" id="1329"/>
    <lineage>
        <taxon>Bacteria</taxon>
        <taxon>Bacillati</taxon>
        <taxon>Bacillota</taxon>
        <taxon>Bacilli</taxon>
        <taxon>Lactobacillales</taxon>
        <taxon>Streptococcaceae</taxon>
        <taxon>Streptococcus</taxon>
    </lineage>
</organism>
<evidence type="ECO:0000256" key="8">
    <source>
        <dbReference type="SAM" id="SignalP"/>
    </source>
</evidence>
<evidence type="ECO:0000259" key="9">
    <source>
        <dbReference type="PROSITE" id="PS50847"/>
    </source>
</evidence>
<dbReference type="RefSeq" id="WP_317610620.1">
    <property type="nucleotide sequence ID" value="NZ_JAGQEX010000032.1"/>
</dbReference>
<dbReference type="AlphaFoldDB" id="A0AAE4QAR9"/>
<comment type="caution">
    <text evidence="10">The sequence shown here is derived from an EMBL/GenBank/DDBJ whole genome shotgun (WGS) entry which is preliminary data.</text>
</comment>
<evidence type="ECO:0000256" key="2">
    <source>
        <dbReference type="ARBA" id="ARBA00022512"/>
    </source>
</evidence>
<keyword evidence="3" id="KW-0964">Secreted</keyword>
<evidence type="ECO:0000256" key="6">
    <source>
        <dbReference type="ARBA" id="ARBA00023088"/>
    </source>
</evidence>
<feature type="domain" description="Gram-positive cocci surface proteins LPxTG" evidence="9">
    <location>
        <begin position="196"/>
        <end position="230"/>
    </location>
</feature>
<dbReference type="InterPro" id="IPR050392">
    <property type="entry name" value="Collagen/C1q_domain"/>
</dbReference>
<evidence type="ECO:0000256" key="5">
    <source>
        <dbReference type="ARBA" id="ARBA00022737"/>
    </source>
</evidence>
<dbReference type="Pfam" id="PF00746">
    <property type="entry name" value="Gram_pos_anchor"/>
    <property type="match status" value="1"/>
</dbReference>
<dbReference type="Proteomes" id="UP001186118">
    <property type="component" value="Unassembled WGS sequence"/>
</dbReference>
<dbReference type="NCBIfam" id="TIGR01167">
    <property type="entry name" value="LPXTG_anchor"/>
    <property type="match status" value="1"/>
</dbReference>
<evidence type="ECO:0000256" key="1">
    <source>
        <dbReference type="ARBA" id="ARBA00004613"/>
    </source>
</evidence>
<sequence>MRKNMSLCRRVVGTSLLAITLLGMSSVGVNKVAADTVNQNNLSTLSTIINELPKVQTIPGPGRLVVGNTYKTYDIYEYLEKLEKFLKKYMAEEYDVHQKVDVNIMGLQEEIKENQGVPGPPGPRGERGEMGPQGPQGPRGEKGEPGEQGNHNSPDIIIPQKPQMLPSDNSSLNKDLASDKKEVKVPSKYVSVNKELPMSGEKSNPFFTTAALAVLATAATTAVRKGKENN</sequence>
<proteinExistence type="predicted"/>
<dbReference type="PRINTS" id="PR00015">
    <property type="entry name" value="GPOSANCHOR"/>
</dbReference>
<evidence type="ECO:0000313" key="11">
    <source>
        <dbReference type="Proteomes" id="UP001186118"/>
    </source>
</evidence>
<evidence type="ECO:0000256" key="4">
    <source>
        <dbReference type="ARBA" id="ARBA00022729"/>
    </source>
</evidence>
<evidence type="ECO:0000256" key="3">
    <source>
        <dbReference type="ARBA" id="ARBA00022525"/>
    </source>
</evidence>
<protein>
    <submittedName>
        <fullName evidence="10">Collagen-like protein</fullName>
    </submittedName>
</protein>
<keyword evidence="5" id="KW-0677">Repeat</keyword>
<dbReference type="InterPro" id="IPR008160">
    <property type="entry name" value="Collagen"/>
</dbReference>
<dbReference type="PANTHER" id="PTHR15427:SF33">
    <property type="entry name" value="COLLAGEN IV NC1 DOMAIN-CONTAINING PROTEIN"/>
    <property type="match status" value="1"/>
</dbReference>
<evidence type="ECO:0000256" key="7">
    <source>
        <dbReference type="SAM" id="MobiDB-lite"/>
    </source>
</evidence>
<keyword evidence="10" id="KW-0176">Collagen</keyword>
<feature type="chain" id="PRO_5041999665" evidence="8">
    <location>
        <begin position="34"/>
        <end position="230"/>
    </location>
</feature>
<feature type="region of interest" description="Disordered" evidence="7">
    <location>
        <begin position="110"/>
        <end position="184"/>
    </location>
</feature>
<dbReference type="InterPro" id="IPR019950">
    <property type="entry name" value="M_anchor"/>
</dbReference>
<dbReference type="InterPro" id="IPR019931">
    <property type="entry name" value="LPXTG_anchor"/>
</dbReference>
<dbReference type="PANTHER" id="PTHR15427">
    <property type="entry name" value="EMILIN ELASTIN MICROFIBRIL INTERFACE-LOCATED PROTEIN ELASTIN MICROFIBRIL INTERFACER"/>
    <property type="match status" value="1"/>
</dbReference>
<comment type="subcellular location">
    <subcellularLocation>
        <location evidence="1">Secreted</location>
    </subcellularLocation>
</comment>
<evidence type="ECO:0000313" key="10">
    <source>
        <dbReference type="EMBL" id="MDV5977935.1"/>
    </source>
</evidence>
<name>A0AAE4QAR9_STRCB</name>
<feature type="signal peptide" evidence="8">
    <location>
        <begin position="1"/>
        <end position="33"/>
    </location>
</feature>